<organism evidence="1 2">
    <name type="scientific">Mycobacterium botniense</name>
    <dbReference type="NCBI Taxonomy" id="84962"/>
    <lineage>
        <taxon>Bacteria</taxon>
        <taxon>Bacillati</taxon>
        <taxon>Actinomycetota</taxon>
        <taxon>Actinomycetes</taxon>
        <taxon>Mycobacteriales</taxon>
        <taxon>Mycobacteriaceae</taxon>
        <taxon>Mycobacterium</taxon>
    </lineage>
</organism>
<protein>
    <submittedName>
        <fullName evidence="1">Uncharacterized protein</fullName>
    </submittedName>
</protein>
<proteinExistence type="predicted"/>
<dbReference type="EMBL" id="BLKW01000004">
    <property type="protein sequence ID" value="GFG75834.1"/>
    <property type="molecule type" value="Genomic_DNA"/>
</dbReference>
<dbReference type="AlphaFoldDB" id="A0A7I9Y1C9"/>
<gene>
    <name evidence="1" type="ORF">MBOT_31990</name>
</gene>
<evidence type="ECO:0000313" key="2">
    <source>
        <dbReference type="Proteomes" id="UP000465361"/>
    </source>
</evidence>
<reference evidence="1 2" key="1">
    <citation type="journal article" date="2019" name="Emerg. Microbes Infect.">
        <title>Comprehensive subspecies identification of 175 nontuberculous mycobacteria species based on 7547 genomic profiles.</title>
        <authorList>
            <person name="Matsumoto Y."/>
            <person name="Kinjo T."/>
            <person name="Motooka D."/>
            <person name="Nabeya D."/>
            <person name="Jung N."/>
            <person name="Uechi K."/>
            <person name="Horii T."/>
            <person name="Iida T."/>
            <person name="Fujita J."/>
            <person name="Nakamura S."/>
        </authorList>
    </citation>
    <scope>NUCLEOTIDE SEQUENCE [LARGE SCALE GENOMIC DNA]</scope>
    <source>
        <strain evidence="1 2">JCM 17322</strain>
    </source>
</reference>
<name>A0A7I9Y1C9_9MYCO</name>
<evidence type="ECO:0000313" key="1">
    <source>
        <dbReference type="EMBL" id="GFG75834.1"/>
    </source>
</evidence>
<accession>A0A7I9Y1C9</accession>
<dbReference type="Proteomes" id="UP000465361">
    <property type="component" value="Unassembled WGS sequence"/>
</dbReference>
<keyword evidence="2" id="KW-1185">Reference proteome</keyword>
<comment type="caution">
    <text evidence="1">The sequence shown here is derived from an EMBL/GenBank/DDBJ whole genome shotgun (WGS) entry which is preliminary data.</text>
</comment>
<sequence length="141" mass="16223">MISYCQRHGTRNHSNIADIEHGIRQRGIRRPKTCLSPERLEVWRQLGSLHQTTFSTPASIAGSVVSDRQLWLACTQGYRAMGRMPGVGMVCLRHKRWLEAPQIGLHDYIPALTAERQFRNHLARRGVLFDSFAMELAPWMR</sequence>
<dbReference type="RefSeq" id="WP_163758806.1">
    <property type="nucleotide sequence ID" value="NZ_BLKW01000004.1"/>
</dbReference>